<evidence type="ECO:0000256" key="1">
    <source>
        <dbReference type="SAM" id="MobiDB-lite"/>
    </source>
</evidence>
<gene>
    <name evidence="2" type="ORF">EYF80_029067</name>
</gene>
<feature type="compositionally biased region" description="Basic and acidic residues" evidence="1">
    <location>
        <begin position="40"/>
        <end position="77"/>
    </location>
</feature>
<sequence>MEGGRSELNQTTDPSDWDWRRSGQHDGKQRLMGRGGVPEESQRSPRGVLEESQRSPRGVPEESQRSPRGVLEERVFELQESAED</sequence>
<feature type="region of interest" description="Disordered" evidence="1">
    <location>
        <begin position="1"/>
        <end position="84"/>
    </location>
</feature>
<organism evidence="2 3">
    <name type="scientific">Liparis tanakae</name>
    <name type="common">Tanaka's snailfish</name>
    <dbReference type="NCBI Taxonomy" id="230148"/>
    <lineage>
        <taxon>Eukaryota</taxon>
        <taxon>Metazoa</taxon>
        <taxon>Chordata</taxon>
        <taxon>Craniata</taxon>
        <taxon>Vertebrata</taxon>
        <taxon>Euteleostomi</taxon>
        <taxon>Actinopterygii</taxon>
        <taxon>Neopterygii</taxon>
        <taxon>Teleostei</taxon>
        <taxon>Neoteleostei</taxon>
        <taxon>Acanthomorphata</taxon>
        <taxon>Eupercaria</taxon>
        <taxon>Perciformes</taxon>
        <taxon>Cottioidei</taxon>
        <taxon>Cottales</taxon>
        <taxon>Liparidae</taxon>
        <taxon>Liparis</taxon>
    </lineage>
</organism>
<accession>A0A4Z2H6S7</accession>
<feature type="compositionally biased region" description="Basic and acidic residues" evidence="1">
    <location>
        <begin position="17"/>
        <end position="29"/>
    </location>
</feature>
<keyword evidence="3" id="KW-1185">Reference proteome</keyword>
<evidence type="ECO:0000313" key="3">
    <source>
        <dbReference type="Proteomes" id="UP000314294"/>
    </source>
</evidence>
<evidence type="ECO:0000313" key="2">
    <source>
        <dbReference type="EMBL" id="TNN60723.1"/>
    </source>
</evidence>
<proteinExistence type="predicted"/>
<reference evidence="2 3" key="1">
    <citation type="submission" date="2019-03" db="EMBL/GenBank/DDBJ databases">
        <title>First draft genome of Liparis tanakae, snailfish: a comprehensive survey of snailfish specific genes.</title>
        <authorList>
            <person name="Kim W."/>
            <person name="Song I."/>
            <person name="Jeong J.-H."/>
            <person name="Kim D."/>
            <person name="Kim S."/>
            <person name="Ryu S."/>
            <person name="Song J.Y."/>
            <person name="Lee S.K."/>
        </authorList>
    </citation>
    <scope>NUCLEOTIDE SEQUENCE [LARGE SCALE GENOMIC DNA]</scope>
    <source>
        <tissue evidence="2">Muscle</tissue>
    </source>
</reference>
<dbReference type="EMBL" id="SRLO01000329">
    <property type="protein sequence ID" value="TNN60723.1"/>
    <property type="molecule type" value="Genomic_DNA"/>
</dbReference>
<protein>
    <submittedName>
        <fullName evidence="2">Uncharacterized protein</fullName>
    </submittedName>
</protein>
<dbReference type="AlphaFoldDB" id="A0A4Z2H6S7"/>
<comment type="caution">
    <text evidence="2">The sequence shown here is derived from an EMBL/GenBank/DDBJ whole genome shotgun (WGS) entry which is preliminary data.</text>
</comment>
<dbReference type="Proteomes" id="UP000314294">
    <property type="component" value="Unassembled WGS sequence"/>
</dbReference>
<name>A0A4Z2H6S7_9TELE</name>